<dbReference type="Pfam" id="PF24209">
    <property type="entry name" value="DUF7431"/>
    <property type="match status" value="1"/>
</dbReference>
<dbReference type="VEuPathDB" id="FungiDB:FUN_022820"/>
<dbReference type="AlphaFoldDB" id="A0A2N0PQA4"/>
<protein>
    <recommendedName>
        <fullName evidence="1">DUF7431 domain-containing protein</fullName>
    </recommendedName>
</protein>
<name>A0A2N0PQA4_9GLOM</name>
<evidence type="ECO:0000259" key="1">
    <source>
        <dbReference type="Pfam" id="PF24209"/>
    </source>
</evidence>
<evidence type="ECO:0000313" key="2">
    <source>
        <dbReference type="EMBL" id="PKC08995.1"/>
    </source>
</evidence>
<feature type="domain" description="DUF7431" evidence="1">
    <location>
        <begin position="358"/>
        <end position="499"/>
    </location>
</feature>
<dbReference type="VEuPathDB" id="FungiDB:RhiirA1_247624"/>
<reference evidence="2 3" key="2">
    <citation type="submission" date="2017-09" db="EMBL/GenBank/DDBJ databases">
        <title>Extensive intraspecific genome diversity in a model arbuscular mycorrhizal fungus.</title>
        <authorList>
            <person name="Chen E.C."/>
            <person name="Morin E."/>
            <person name="Beaudet D."/>
            <person name="Noel J."/>
            <person name="Ndikumana S."/>
            <person name="Charron P."/>
            <person name="St-Onge C."/>
            <person name="Giorgi J."/>
            <person name="Grigoriev I.V."/>
            <person name="Roux C."/>
            <person name="Martin F.M."/>
            <person name="Corradi N."/>
        </authorList>
    </citation>
    <scope>NUCLEOTIDE SEQUENCE [LARGE SCALE GENOMIC DNA]</scope>
    <source>
        <strain evidence="2 3">A5</strain>
    </source>
</reference>
<dbReference type="Proteomes" id="UP000232722">
    <property type="component" value="Unassembled WGS sequence"/>
</dbReference>
<gene>
    <name evidence="2" type="ORF">RhiirA5_416229</name>
</gene>
<dbReference type="VEuPathDB" id="FungiDB:RhiirFUN_001889"/>
<accession>A0A2N0PQA4</accession>
<evidence type="ECO:0000313" key="3">
    <source>
        <dbReference type="Proteomes" id="UP000232722"/>
    </source>
</evidence>
<dbReference type="EMBL" id="LLXJ01000498">
    <property type="protein sequence ID" value="PKC08995.1"/>
    <property type="molecule type" value="Genomic_DNA"/>
</dbReference>
<sequence length="536" mass="63339">MTNKTEINVYMPSRDPDIFKLNPKENLSDIREKLNIHLIYSFIDRSSGSFVKREHEAKKKLEDIIEERDLYLEMYPWKFLVEEHKLEFGRIIDITNGKFKIAEKAAFTAKDCKMTLFEDNSGNIPPFSTHLNENWKDLFLTADNNNKDIKESRFVTYPHTMVHEYHRLTLNLQLEPTPEFIKEVVVAINSKEHRNFKGITEKFGQFIPTEVILGGREYDHKDSDNDLFESLKDLRKWKCIKFKNPIRSIFRLLEKGLREEILKLIGKKILYMENTVNPGTVSLKPISCKIPEKILKFVQNNKEADCSLFATVVGKENVKNVTFNCQIFERDEKLKVYCIQKGSKEQVRKFEFNASGFNIDQNFNLTRDPALCFGMPKLNELEISNNYLTIGHHFFNENGQIGFCTFYYDFKEAQYINNDSLNFNFYILFISNCPKSDGDIFPFKHNNRNKLPNFTGSKFTRTIKPKFISLYSNGHNKCRPMFLKQKINRFKIKYINGCDEGYIGKKFCKSDKLKYAFFDFNYQDLQNWQNWYNFFP</sequence>
<organism evidence="2 3">
    <name type="scientific">Rhizophagus irregularis</name>
    <dbReference type="NCBI Taxonomy" id="588596"/>
    <lineage>
        <taxon>Eukaryota</taxon>
        <taxon>Fungi</taxon>
        <taxon>Fungi incertae sedis</taxon>
        <taxon>Mucoromycota</taxon>
        <taxon>Glomeromycotina</taxon>
        <taxon>Glomeromycetes</taxon>
        <taxon>Glomerales</taxon>
        <taxon>Glomeraceae</taxon>
        <taxon>Rhizophagus</taxon>
    </lineage>
</organism>
<dbReference type="InterPro" id="IPR055854">
    <property type="entry name" value="DUF7431"/>
</dbReference>
<reference evidence="2 3" key="1">
    <citation type="submission" date="2016-04" db="EMBL/GenBank/DDBJ databases">
        <title>Genome analyses suggest a sexual origin of heterokaryosis in a supposedly ancient asexual fungus.</title>
        <authorList>
            <person name="Ropars J."/>
            <person name="Sedzielewska K."/>
            <person name="Noel J."/>
            <person name="Charron P."/>
            <person name="Farinelli L."/>
            <person name="Marton T."/>
            <person name="Kruger M."/>
            <person name="Pelin A."/>
            <person name="Brachmann A."/>
            <person name="Corradi N."/>
        </authorList>
    </citation>
    <scope>NUCLEOTIDE SEQUENCE [LARGE SCALE GENOMIC DNA]</scope>
    <source>
        <strain evidence="2 3">A5</strain>
    </source>
</reference>
<comment type="caution">
    <text evidence="2">The sequence shown here is derived from an EMBL/GenBank/DDBJ whole genome shotgun (WGS) entry which is preliminary data.</text>
</comment>
<proteinExistence type="predicted"/>